<protein>
    <recommendedName>
        <fullName evidence="4">Periplasmic protein</fullName>
    </recommendedName>
</protein>
<dbReference type="Proteomes" id="UP001173801">
    <property type="component" value="Unassembled WGS sequence"/>
</dbReference>
<dbReference type="RefSeq" id="WP_284937804.1">
    <property type="nucleotide sequence ID" value="NZ_JANURM010000008.1"/>
</dbReference>
<reference evidence="2" key="2">
    <citation type="journal article" date="2023" name="Microorganisms">
        <title>Isolation and Genomic Characteristics of Cat-Borne Campylobacter felis sp. nov. and Sheep-Borne Campylobacter ovis sp. nov.</title>
        <authorList>
            <person name="Wang H."/>
            <person name="Li Y."/>
            <person name="Gu Y."/>
            <person name="Zhou G."/>
            <person name="Chen X."/>
            <person name="Zhang X."/>
            <person name="Shao Z."/>
            <person name="Zhang J."/>
            <person name="Zhang M."/>
        </authorList>
    </citation>
    <scope>NUCLEOTIDE SEQUENCE</scope>
    <source>
        <strain evidence="2">PS10</strain>
    </source>
</reference>
<evidence type="ECO:0008006" key="4">
    <source>
        <dbReference type="Google" id="ProtNLM"/>
    </source>
</evidence>
<dbReference type="InterPro" id="IPR028082">
    <property type="entry name" value="Peripla_BP_I"/>
</dbReference>
<proteinExistence type="predicted"/>
<dbReference type="EMBL" id="JANURM010000008">
    <property type="protein sequence ID" value="MDL0089148.1"/>
    <property type="molecule type" value="Genomic_DNA"/>
</dbReference>
<evidence type="ECO:0000313" key="2">
    <source>
        <dbReference type="EMBL" id="MDL0089148.1"/>
    </source>
</evidence>
<keyword evidence="3" id="KW-1185">Reference proteome</keyword>
<dbReference type="SUPFAM" id="SSF53822">
    <property type="entry name" value="Periplasmic binding protein-like I"/>
    <property type="match status" value="1"/>
</dbReference>
<evidence type="ECO:0000313" key="3">
    <source>
        <dbReference type="Proteomes" id="UP001173801"/>
    </source>
</evidence>
<name>A0ABT7HR91_9BACT</name>
<comment type="caution">
    <text evidence="2">The sequence shown here is derived from an EMBL/GenBank/DDBJ whole genome shotgun (WGS) entry which is preliminary data.</text>
</comment>
<accession>A0ABT7HR91</accession>
<feature type="signal peptide" evidence="1">
    <location>
        <begin position="1"/>
        <end position="16"/>
    </location>
</feature>
<gene>
    <name evidence="2" type="ORF">NYG85_07200</name>
</gene>
<organism evidence="2 3">
    <name type="scientific">Campylobacter gastrosuis</name>
    <dbReference type="NCBI Taxonomy" id="2974576"/>
    <lineage>
        <taxon>Bacteria</taxon>
        <taxon>Pseudomonadati</taxon>
        <taxon>Campylobacterota</taxon>
        <taxon>Epsilonproteobacteria</taxon>
        <taxon>Campylobacterales</taxon>
        <taxon>Campylobacteraceae</taxon>
        <taxon>Campylobacter</taxon>
    </lineage>
</organism>
<feature type="chain" id="PRO_5046469704" description="Periplasmic protein" evidence="1">
    <location>
        <begin position="17"/>
        <end position="392"/>
    </location>
</feature>
<evidence type="ECO:0000256" key="1">
    <source>
        <dbReference type="SAM" id="SignalP"/>
    </source>
</evidence>
<reference evidence="2" key="1">
    <citation type="submission" date="2022-08" db="EMBL/GenBank/DDBJ databases">
        <authorList>
            <person name="Wang H."/>
        </authorList>
    </citation>
    <scope>NUCLEOTIDE SEQUENCE</scope>
    <source>
        <strain evidence="2">PS10</strain>
    </source>
</reference>
<sequence length="392" mass="43791">MRKILLILLIFSAIFAKDQQPSQIPPAQMFYIDLEPEFCNEACLNTLLKDGLLISFLARFNSQKIADKTLLATYNNLNQSILIAVKNGDKIAVILPSKIIKSYSHIVAKSLMAYALRSDSKIGLKFINSDDESGFNLQKALDNARNAGISNFIAVLTTNGANTISPLLKDDETLYLPTISNANFTNQNIVFGGVDYGLQIEKLIAYTNGKITAFSDGSVVGRTLNDMVKTLSGGEIFEIEMSVKDVNLKSYFTKFSRLNSSSIFLNLPLIKATLIATQLKTFEITPFALLSTQINYDPKFISLVKQKDRQNLYLANSINSDDSEIFAKSALLDLDMRFNHVSYSCAVGFDYLQSLIDTNKERIFNKNITNNQITYQTEILKTDKYGFVKVSE</sequence>
<keyword evidence="1" id="KW-0732">Signal</keyword>